<gene>
    <name evidence="1" type="ORF">POPTR_003G071050</name>
</gene>
<reference evidence="1 2" key="1">
    <citation type="journal article" date="2006" name="Science">
        <title>The genome of black cottonwood, Populus trichocarpa (Torr. &amp; Gray).</title>
        <authorList>
            <person name="Tuskan G.A."/>
            <person name="Difazio S."/>
            <person name="Jansson S."/>
            <person name="Bohlmann J."/>
            <person name="Grigoriev I."/>
            <person name="Hellsten U."/>
            <person name="Putnam N."/>
            <person name="Ralph S."/>
            <person name="Rombauts S."/>
            <person name="Salamov A."/>
            <person name="Schein J."/>
            <person name="Sterck L."/>
            <person name="Aerts A."/>
            <person name="Bhalerao R.R."/>
            <person name="Bhalerao R.P."/>
            <person name="Blaudez D."/>
            <person name="Boerjan W."/>
            <person name="Brun A."/>
            <person name="Brunner A."/>
            <person name="Busov V."/>
            <person name="Campbell M."/>
            <person name="Carlson J."/>
            <person name="Chalot M."/>
            <person name="Chapman J."/>
            <person name="Chen G.L."/>
            <person name="Cooper D."/>
            <person name="Coutinho P.M."/>
            <person name="Couturier J."/>
            <person name="Covert S."/>
            <person name="Cronk Q."/>
            <person name="Cunningham R."/>
            <person name="Davis J."/>
            <person name="Degroeve S."/>
            <person name="Dejardin A."/>
            <person name="Depamphilis C."/>
            <person name="Detter J."/>
            <person name="Dirks B."/>
            <person name="Dubchak I."/>
            <person name="Duplessis S."/>
            <person name="Ehlting J."/>
            <person name="Ellis B."/>
            <person name="Gendler K."/>
            <person name="Goodstein D."/>
            <person name="Gribskov M."/>
            <person name="Grimwood J."/>
            <person name="Groover A."/>
            <person name="Gunter L."/>
            <person name="Hamberger B."/>
            <person name="Heinze B."/>
            <person name="Helariutta Y."/>
            <person name="Henrissat B."/>
            <person name="Holligan D."/>
            <person name="Holt R."/>
            <person name="Huang W."/>
            <person name="Islam-Faridi N."/>
            <person name="Jones S."/>
            <person name="Jones-Rhoades M."/>
            <person name="Jorgensen R."/>
            <person name="Joshi C."/>
            <person name="Kangasjarvi J."/>
            <person name="Karlsson J."/>
            <person name="Kelleher C."/>
            <person name="Kirkpatrick R."/>
            <person name="Kirst M."/>
            <person name="Kohler A."/>
            <person name="Kalluri U."/>
            <person name="Larimer F."/>
            <person name="Leebens-Mack J."/>
            <person name="Leple J.C."/>
            <person name="Locascio P."/>
            <person name="Lou Y."/>
            <person name="Lucas S."/>
            <person name="Martin F."/>
            <person name="Montanini B."/>
            <person name="Napoli C."/>
            <person name="Nelson D.R."/>
            <person name="Nelson C."/>
            <person name="Nieminen K."/>
            <person name="Nilsson O."/>
            <person name="Pereda V."/>
            <person name="Peter G."/>
            <person name="Philippe R."/>
            <person name="Pilate G."/>
            <person name="Poliakov A."/>
            <person name="Razumovskaya J."/>
            <person name="Richardson P."/>
            <person name="Rinaldi C."/>
            <person name="Ritland K."/>
            <person name="Rouze P."/>
            <person name="Ryaboy D."/>
            <person name="Schmutz J."/>
            <person name="Schrader J."/>
            <person name="Segerman B."/>
            <person name="Shin H."/>
            <person name="Siddiqui A."/>
            <person name="Sterky F."/>
            <person name="Terry A."/>
            <person name="Tsai C.J."/>
            <person name="Uberbacher E."/>
            <person name="Unneberg P."/>
            <person name="Vahala J."/>
            <person name="Wall K."/>
            <person name="Wessler S."/>
            <person name="Yang G."/>
            <person name="Yin T."/>
            <person name="Douglas C."/>
            <person name="Marra M."/>
            <person name="Sandberg G."/>
            <person name="Van de Peer Y."/>
            <person name="Rokhsar D."/>
        </authorList>
    </citation>
    <scope>NUCLEOTIDE SEQUENCE [LARGE SCALE GENOMIC DNA]</scope>
    <source>
        <strain evidence="2">cv. Nisqually</strain>
    </source>
</reference>
<evidence type="ECO:0000313" key="1">
    <source>
        <dbReference type="EMBL" id="RQO87970.1"/>
    </source>
</evidence>
<sequence>MNALFKPMIILQNGFDLMIPHSTVSMFLSLCNTGIMEQLRVPQYVQHWNHGACICLIPCLL</sequence>
<proteinExistence type="predicted"/>
<organism evidence="1 2">
    <name type="scientific">Populus trichocarpa</name>
    <name type="common">Western balsam poplar</name>
    <name type="synonym">Populus balsamifera subsp. trichocarpa</name>
    <dbReference type="NCBI Taxonomy" id="3694"/>
    <lineage>
        <taxon>Eukaryota</taxon>
        <taxon>Viridiplantae</taxon>
        <taxon>Streptophyta</taxon>
        <taxon>Embryophyta</taxon>
        <taxon>Tracheophyta</taxon>
        <taxon>Spermatophyta</taxon>
        <taxon>Magnoliopsida</taxon>
        <taxon>eudicotyledons</taxon>
        <taxon>Gunneridae</taxon>
        <taxon>Pentapetalae</taxon>
        <taxon>rosids</taxon>
        <taxon>fabids</taxon>
        <taxon>Malpighiales</taxon>
        <taxon>Salicaceae</taxon>
        <taxon>Saliceae</taxon>
        <taxon>Populus</taxon>
    </lineage>
</organism>
<keyword evidence="2" id="KW-1185">Reference proteome</keyword>
<dbReference type="Gramene" id="Potri.003G071050.1.v4.1">
    <property type="protein sequence ID" value="Potri.003G071050.1.v4.1"/>
    <property type="gene ID" value="Potri.003G071050.v4.1"/>
</dbReference>
<name>A0A3N7EVN2_POPTR</name>
<accession>A0A3N7EVN2</accession>
<dbReference type="EMBL" id="CM009292">
    <property type="protein sequence ID" value="RQO87970.1"/>
    <property type="molecule type" value="Genomic_DNA"/>
</dbReference>
<protein>
    <submittedName>
        <fullName evidence="1">Uncharacterized protein</fullName>
    </submittedName>
</protein>
<dbReference type="Proteomes" id="UP000006729">
    <property type="component" value="Chromosome 3"/>
</dbReference>
<evidence type="ECO:0000313" key="2">
    <source>
        <dbReference type="Proteomes" id="UP000006729"/>
    </source>
</evidence>
<dbReference type="InParanoid" id="A0A3N7EVN2"/>
<dbReference type="AlphaFoldDB" id="A0A3N7EVN2"/>